<evidence type="ECO:0000313" key="4">
    <source>
        <dbReference type="Proteomes" id="UP001196342"/>
    </source>
</evidence>
<dbReference type="EMBL" id="WCTR01000008">
    <property type="protein sequence ID" value="KAB4211899.1"/>
    <property type="molecule type" value="Genomic_DNA"/>
</dbReference>
<name>A0A139KA30_BACUN</name>
<comment type="caution">
    <text evidence="1">The sequence shown here is derived from an EMBL/GenBank/DDBJ whole genome shotgun (WGS) entry which is preliminary data.</text>
</comment>
<dbReference type="Proteomes" id="UP001196342">
    <property type="component" value="Unassembled WGS sequence"/>
</dbReference>
<dbReference type="AlphaFoldDB" id="A0A139KA30"/>
<reference evidence="1 3" key="1">
    <citation type="journal article" date="2019" name="Nat. Med.">
        <title>A library of human gut bacterial isolates paired with longitudinal multiomics data enables mechanistic microbiome research.</title>
        <authorList>
            <person name="Poyet M."/>
            <person name="Groussin M."/>
            <person name="Gibbons S.M."/>
            <person name="Avila-Pacheco J."/>
            <person name="Jiang X."/>
            <person name="Kearney S.M."/>
            <person name="Perrotta A.R."/>
            <person name="Berdy B."/>
            <person name="Zhao S."/>
            <person name="Lieberman T.D."/>
            <person name="Swanson P.K."/>
            <person name="Smith M."/>
            <person name="Roesemann S."/>
            <person name="Alexander J.E."/>
            <person name="Rich S.A."/>
            <person name="Livny J."/>
            <person name="Vlamakis H."/>
            <person name="Clish C."/>
            <person name="Bullock K."/>
            <person name="Deik A."/>
            <person name="Scott J."/>
            <person name="Pierce K.A."/>
            <person name="Xavier R.J."/>
            <person name="Alm E.J."/>
        </authorList>
    </citation>
    <scope>NUCLEOTIDE SEQUENCE [LARGE SCALE GENOMIC DNA]</scope>
    <source>
        <strain evidence="1 3">BIOML-A11</strain>
    </source>
</reference>
<protein>
    <submittedName>
        <fullName evidence="1">Uncharacterized protein</fullName>
    </submittedName>
</protein>
<evidence type="ECO:0000313" key="1">
    <source>
        <dbReference type="EMBL" id="KAB4211899.1"/>
    </source>
</evidence>
<reference evidence="2 4" key="2">
    <citation type="submission" date="2020-12" db="EMBL/GenBank/DDBJ databases">
        <title>Microorganisms.</title>
        <authorList>
            <person name="Matos J."/>
            <person name="Faleiro L."/>
            <person name="Duarte I."/>
        </authorList>
    </citation>
    <scope>NUCLEOTIDE SEQUENCE [LARGE SCALE GENOMIC DNA]</scope>
    <source>
        <strain evidence="2 4">PtFD3Pch2</strain>
    </source>
</reference>
<evidence type="ECO:0000313" key="3">
    <source>
        <dbReference type="Proteomes" id="UP000466952"/>
    </source>
</evidence>
<sequence length="96" mass="11037">MYGGGGQDIFYDILTMFEVDNSAEDAYTDDFEIARSGLQQLRKHISEQDETFRQNAEEFYSCLAKAGMDREKFIEVLDCLINGSDQSDAYVHVSWF</sequence>
<dbReference type="EMBL" id="JAFBJK010000002">
    <property type="protein sequence ID" value="MBT8724982.1"/>
    <property type="molecule type" value="Genomic_DNA"/>
</dbReference>
<gene>
    <name evidence="1" type="ORF">GAP55_13070</name>
    <name evidence="2" type="ORF">JQN06_02185</name>
</gene>
<keyword evidence="4" id="KW-1185">Reference proteome</keyword>
<organism evidence="1 3">
    <name type="scientific">Bacteroides uniformis</name>
    <dbReference type="NCBI Taxonomy" id="820"/>
    <lineage>
        <taxon>Bacteria</taxon>
        <taxon>Pseudomonadati</taxon>
        <taxon>Bacteroidota</taxon>
        <taxon>Bacteroidia</taxon>
        <taxon>Bacteroidales</taxon>
        <taxon>Bacteroidaceae</taxon>
        <taxon>Bacteroides</taxon>
    </lineage>
</organism>
<dbReference type="Proteomes" id="UP000466952">
    <property type="component" value="Unassembled WGS sequence"/>
</dbReference>
<evidence type="ECO:0000313" key="2">
    <source>
        <dbReference type="EMBL" id="MBT8724982.1"/>
    </source>
</evidence>
<accession>A0A139KA30</accession>
<proteinExistence type="predicted"/>